<dbReference type="Gene3D" id="3.40.250.10">
    <property type="entry name" value="Rhodanese-like domain"/>
    <property type="match status" value="1"/>
</dbReference>
<evidence type="ECO:0000259" key="1">
    <source>
        <dbReference type="PROSITE" id="PS50206"/>
    </source>
</evidence>
<evidence type="ECO:0000313" key="2">
    <source>
        <dbReference type="EMBL" id="MCX7571467.1"/>
    </source>
</evidence>
<dbReference type="Proteomes" id="UP001208017">
    <property type="component" value="Unassembled WGS sequence"/>
</dbReference>
<feature type="domain" description="Rhodanese" evidence="1">
    <location>
        <begin position="8"/>
        <end position="86"/>
    </location>
</feature>
<dbReference type="CDD" id="cd00158">
    <property type="entry name" value="RHOD"/>
    <property type="match status" value="1"/>
</dbReference>
<dbReference type="InterPro" id="IPR001763">
    <property type="entry name" value="Rhodanese-like_dom"/>
</dbReference>
<accession>A0ABT3X684</accession>
<keyword evidence="3" id="KW-1185">Reference proteome</keyword>
<dbReference type="InterPro" id="IPR036873">
    <property type="entry name" value="Rhodanese-like_dom_sf"/>
</dbReference>
<organism evidence="2 3">
    <name type="scientific">Tumebacillus lacus</name>
    <dbReference type="NCBI Taxonomy" id="2995335"/>
    <lineage>
        <taxon>Bacteria</taxon>
        <taxon>Bacillati</taxon>
        <taxon>Bacillota</taxon>
        <taxon>Bacilli</taxon>
        <taxon>Bacillales</taxon>
        <taxon>Alicyclobacillaceae</taxon>
        <taxon>Tumebacillus</taxon>
    </lineage>
</organism>
<reference evidence="2 3" key="1">
    <citation type="submission" date="2022-11" db="EMBL/GenBank/DDBJ databases">
        <title>Study of microbial diversity in lake waters.</title>
        <authorList>
            <person name="Zhang J."/>
        </authorList>
    </citation>
    <scope>NUCLEOTIDE SEQUENCE [LARGE SCALE GENOMIC DNA]</scope>
    <source>
        <strain evidence="2 3">DT12</strain>
    </source>
</reference>
<dbReference type="InterPro" id="IPR050229">
    <property type="entry name" value="GlpE_sulfurtransferase"/>
</dbReference>
<comment type="caution">
    <text evidence="2">The sequence shown here is derived from an EMBL/GenBank/DDBJ whole genome shotgun (WGS) entry which is preliminary data.</text>
</comment>
<dbReference type="PANTHER" id="PTHR43031">
    <property type="entry name" value="FAD-DEPENDENT OXIDOREDUCTASE"/>
    <property type="match status" value="1"/>
</dbReference>
<dbReference type="Pfam" id="PF00581">
    <property type="entry name" value="Rhodanese"/>
    <property type="match status" value="1"/>
</dbReference>
<dbReference type="EMBL" id="JAPMLT010000011">
    <property type="protein sequence ID" value="MCX7571467.1"/>
    <property type="molecule type" value="Genomic_DNA"/>
</dbReference>
<dbReference type="PROSITE" id="PS50206">
    <property type="entry name" value="RHODANESE_3"/>
    <property type="match status" value="1"/>
</dbReference>
<sequence length="89" mass="9890">MSETAKFILDIRSEDEFVEGHLPGSINAQIQEMTYVLRDAEPEDKILLVCLTGTRAHRVKALLAEEGFENVEVLEGGIKAYKGEIVQGE</sequence>
<proteinExistence type="predicted"/>
<dbReference type="RefSeq" id="WP_267152717.1">
    <property type="nucleotide sequence ID" value="NZ_JAPMLT010000011.1"/>
</dbReference>
<dbReference type="SUPFAM" id="SSF52821">
    <property type="entry name" value="Rhodanese/Cell cycle control phosphatase"/>
    <property type="match status" value="1"/>
</dbReference>
<name>A0ABT3X684_9BACL</name>
<gene>
    <name evidence="2" type="ORF">OS242_16080</name>
</gene>
<protein>
    <submittedName>
        <fullName evidence="2">Rhodanese-like domain-containing protein</fullName>
    </submittedName>
</protein>
<dbReference type="SMART" id="SM00450">
    <property type="entry name" value="RHOD"/>
    <property type="match status" value="1"/>
</dbReference>
<evidence type="ECO:0000313" key="3">
    <source>
        <dbReference type="Proteomes" id="UP001208017"/>
    </source>
</evidence>
<dbReference type="PANTHER" id="PTHR43031:SF1">
    <property type="entry name" value="PYRIDINE NUCLEOTIDE-DISULPHIDE OXIDOREDUCTASE"/>
    <property type="match status" value="1"/>
</dbReference>